<dbReference type="InterPro" id="IPR045584">
    <property type="entry name" value="Pilin-like"/>
</dbReference>
<dbReference type="InterPro" id="IPR001082">
    <property type="entry name" value="Pilin"/>
</dbReference>
<evidence type="ECO:0000256" key="3">
    <source>
        <dbReference type="ARBA" id="ARBA00023157"/>
    </source>
</evidence>
<dbReference type="Pfam" id="PF00114">
    <property type="entry name" value="Pilin"/>
    <property type="match status" value="1"/>
</dbReference>
<evidence type="ECO:0000256" key="2">
    <source>
        <dbReference type="ARBA" id="ARBA00022481"/>
    </source>
</evidence>
<keyword evidence="2" id="KW-0488">Methylation</keyword>
<evidence type="ECO:0000256" key="4">
    <source>
        <dbReference type="RuleBase" id="RU000389"/>
    </source>
</evidence>
<gene>
    <name evidence="6" type="ORF">EV669_10215</name>
</gene>
<dbReference type="EMBL" id="SMDA01000002">
    <property type="protein sequence ID" value="TCW32719.1"/>
    <property type="molecule type" value="Genomic_DNA"/>
</dbReference>
<keyword evidence="4" id="KW-0281">Fimbrium</keyword>
<accession>A0ABY2CYF0</accession>
<proteinExistence type="inferred from homology"/>
<dbReference type="Proteomes" id="UP000294801">
    <property type="component" value="Unassembled WGS sequence"/>
</dbReference>
<dbReference type="PROSITE" id="PS00409">
    <property type="entry name" value="PROKAR_NTER_METHYL"/>
    <property type="match status" value="1"/>
</dbReference>
<dbReference type="NCBIfam" id="TIGR02532">
    <property type="entry name" value="IV_pilin_GFxxxE"/>
    <property type="match status" value="1"/>
</dbReference>
<dbReference type="SUPFAM" id="SSF54523">
    <property type="entry name" value="Pili subunits"/>
    <property type="match status" value="1"/>
</dbReference>
<evidence type="ECO:0000256" key="5">
    <source>
        <dbReference type="SAM" id="Phobius"/>
    </source>
</evidence>
<keyword evidence="5" id="KW-1133">Transmembrane helix</keyword>
<sequence length="154" mass="15878">MMKKVQQGFTLIELMIVVAIIGILAAIAIPAYQDYTKRAHVSEGLTLAAAAKTAMTEYYSTKGTFHASGGVAASNGTYGLPEPTSITGNAVESVTATSTSASQGTITIEYKPVVDATKKQLVLTGIASGGSIAWNCSASGTTAVEAKWVPSNCR</sequence>
<keyword evidence="5" id="KW-0472">Membrane</keyword>
<reference evidence="6 7" key="1">
    <citation type="submission" date="2019-03" db="EMBL/GenBank/DDBJ databases">
        <title>Genomic Encyclopedia of Type Strains, Phase IV (KMG-IV): sequencing the most valuable type-strain genomes for metagenomic binning, comparative biology and taxonomic classification.</title>
        <authorList>
            <person name="Goeker M."/>
        </authorList>
    </citation>
    <scope>NUCLEOTIDE SEQUENCE [LARGE SCALE GENOMIC DNA]</scope>
    <source>
        <strain evidence="6 7">DSM 18507</strain>
    </source>
</reference>
<keyword evidence="5" id="KW-0812">Transmembrane</keyword>
<organism evidence="6 7">
    <name type="scientific">Gulbenkiania mobilis</name>
    <dbReference type="NCBI Taxonomy" id="397457"/>
    <lineage>
        <taxon>Bacteria</taxon>
        <taxon>Pseudomonadati</taxon>
        <taxon>Pseudomonadota</taxon>
        <taxon>Betaproteobacteria</taxon>
        <taxon>Neisseriales</taxon>
        <taxon>Chromobacteriaceae</taxon>
        <taxon>Gulbenkiania</taxon>
    </lineage>
</organism>
<evidence type="ECO:0000313" key="7">
    <source>
        <dbReference type="Proteomes" id="UP000294801"/>
    </source>
</evidence>
<dbReference type="Gene3D" id="3.30.700.10">
    <property type="entry name" value="Glycoprotein, Type 4 Pilin"/>
    <property type="match status" value="1"/>
</dbReference>
<dbReference type="InterPro" id="IPR012902">
    <property type="entry name" value="N_methyl_site"/>
</dbReference>
<comment type="caution">
    <text evidence="6">The sequence shown here is derived from an EMBL/GenBank/DDBJ whole genome shotgun (WGS) entry which is preliminary data.</text>
</comment>
<dbReference type="PANTHER" id="PTHR30093">
    <property type="entry name" value="GENERAL SECRETION PATHWAY PROTEIN G"/>
    <property type="match status" value="1"/>
</dbReference>
<keyword evidence="7" id="KW-1185">Reference proteome</keyword>
<keyword evidence="3" id="KW-1015">Disulfide bond</keyword>
<dbReference type="Pfam" id="PF07963">
    <property type="entry name" value="N_methyl"/>
    <property type="match status" value="1"/>
</dbReference>
<evidence type="ECO:0000256" key="1">
    <source>
        <dbReference type="ARBA" id="ARBA00005233"/>
    </source>
</evidence>
<name>A0ABY2CYF0_GULMO</name>
<comment type="similarity">
    <text evidence="1 4">Belongs to the N-Me-Phe pilin family.</text>
</comment>
<dbReference type="PANTHER" id="PTHR30093:SF34">
    <property type="entry name" value="PREPILIN PEPTIDASE-DEPENDENT PROTEIN D"/>
    <property type="match status" value="1"/>
</dbReference>
<protein>
    <submittedName>
        <fullName evidence="6">Type IV pilus assembly protein PilA</fullName>
    </submittedName>
</protein>
<evidence type="ECO:0000313" key="6">
    <source>
        <dbReference type="EMBL" id="TCW32719.1"/>
    </source>
</evidence>
<feature type="transmembrane region" description="Helical" evidence="5">
    <location>
        <begin position="12"/>
        <end position="32"/>
    </location>
</feature>